<dbReference type="Gene3D" id="2.60.40.2380">
    <property type="match status" value="1"/>
</dbReference>
<dbReference type="PRINTS" id="PR00344">
    <property type="entry name" value="BCTRLSENSOR"/>
</dbReference>
<dbReference type="SUPFAM" id="SSF55874">
    <property type="entry name" value="ATPase domain of HSP90 chaperone/DNA topoisomerase II/histidine kinase"/>
    <property type="match status" value="1"/>
</dbReference>
<dbReference type="EMBL" id="CP133217">
    <property type="protein sequence ID" value="WML88317.1"/>
    <property type="molecule type" value="Genomic_DNA"/>
</dbReference>
<dbReference type="Proteomes" id="UP001223336">
    <property type="component" value="Unassembled WGS sequence"/>
</dbReference>
<dbReference type="CDD" id="cd17546">
    <property type="entry name" value="REC_hyHK_CKI1_RcsC-like"/>
    <property type="match status" value="1"/>
</dbReference>
<feature type="transmembrane region" description="Helical" evidence="6">
    <location>
        <begin position="335"/>
        <end position="354"/>
    </location>
</feature>
<dbReference type="Gene3D" id="3.40.50.2300">
    <property type="match status" value="1"/>
</dbReference>
<evidence type="ECO:0000313" key="11">
    <source>
        <dbReference type="Proteomes" id="UP001223336"/>
    </source>
</evidence>
<dbReference type="InterPro" id="IPR005467">
    <property type="entry name" value="His_kinase_dom"/>
</dbReference>
<dbReference type="PROSITE" id="PS50110">
    <property type="entry name" value="RESPONSE_REGULATORY"/>
    <property type="match status" value="1"/>
</dbReference>
<keyword evidence="11" id="KW-1185">Reference proteome</keyword>
<evidence type="ECO:0000313" key="10">
    <source>
        <dbReference type="EMBL" id="WML88317.1"/>
    </source>
</evidence>
<keyword evidence="6" id="KW-0812">Transmembrane</keyword>
<evidence type="ECO:0000259" key="7">
    <source>
        <dbReference type="PROSITE" id="PS50109"/>
    </source>
</evidence>
<accession>A0AA51MPV8</accession>
<keyword evidence="4" id="KW-0902">Two-component regulatory system</keyword>
<dbReference type="EMBL" id="JAVFKN010000024">
    <property type="protein sequence ID" value="MDQ5769982.1"/>
    <property type="molecule type" value="Genomic_DNA"/>
</dbReference>
<keyword evidence="6" id="KW-0472">Membrane</keyword>
<dbReference type="Pfam" id="PF02518">
    <property type="entry name" value="HATPase_c"/>
    <property type="match status" value="1"/>
</dbReference>
<dbReference type="Gene3D" id="3.30.565.10">
    <property type="entry name" value="Histidine kinase-like ATPase, C-terminal domain"/>
    <property type="match status" value="1"/>
</dbReference>
<dbReference type="PROSITE" id="PS50109">
    <property type="entry name" value="HIS_KIN"/>
    <property type="match status" value="1"/>
</dbReference>
<dbReference type="Pfam" id="PF00512">
    <property type="entry name" value="HisKA"/>
    <property type="match status" value="1"/>
</dbReference>
<evidence type="ECO:0000256" key="6">
    <source>
        <dbReference type="SAM" id="Phobius"/>
    </source>
</evidence>
<dbReference type="SUPFAM" id="SSF47384">
    <property type="entry name" value="Homodimeric domain of signal transducing histidine kinase"/>
    <property type="match status" value="1"/>
</dbReference>
<dbReference type="Pfam" id="PF07696">
    <property type="entry name" value="7TMR-DISMED2"/>
    <property type="match status" value="1"/>
</dbReference>
<dbReference type="SMART" id="SM00387">
    <property type="entry name" value="HATPase_c"/>
    <property type="match status" value="1"/>
</dbReference>
<evidence type="ECO:0000256" key="4">
    <source>
        <dbReference type="ARBA" id="ARBA00023012"/>
    </source>
</evidence>
<dbReference type="SMART" id="SM00388">
    <property type="entry name" value="HisKA"/>
    <property type="match status" value="1"/>
</dbReference>
<name>A0AA51MPV8_9GAMM</name>
<dbReference type="InterPro" id="IPR004358">
    <property type="entry name" value="Sig_transdc_His_kin-like_C"/>
</dbReference>
<gene>
    <name evidence="9" type="ORF">RCC75_15690</name>
    <name evidence="10" type="ORF">RCG00_08030</name>
</gene>
<dbReference type="InterPro" id="IPR003594">
    <property type="entry name" value="HATPase_dom"/>
</dbReference>
<evidence type="ECO:0000256" key="5">
    <source>
        <dbReference type="PROSITE-ProRule" id="PRU00169"/>
    </source>
</evidence>
<dbReference type="AlphaFoldDB" id="A0AA51MPV8"/>
<dbReference type="Pfam" id="PF07695">
    <property type="entry name" value="7TMR-DISM_7TM"/>
    <property type="match status" value="1"/>
</dbReference>
<dbReference type="InterPro" id="IPR011622">
    <property type="entry name" value="7TMR_DISM_rcpt_extracell_dom2"/>
</dbReference>
<feature type="transmembrane region" description="Helical" evidence="6">
    <location>
        <begin position="186"/>
        <end position="208"/>
    </location>
</feature>
<feature type="transmembrane region" description="Helical" evidence="6">
    <location>
        <begin position="360"/>
        <end position="380"/>
    </location>
</feature>
<dbReference type="InterPro" id="IPR001789">
    <property type="entry name" value="Sig_transdc_resp-reg_receiver"/>
</dbReference>
<protein>
    <recommendedName>
        <fullName evidence="2">histidine kinase</fullName>
        <ecNumber evidence="2">2.7.13.3</ecNumber>
    </recommendedName>
</protein>
<feature type="domain" description="Response regulatory" evidence="8">
    <location>
        <begin position="656"/>
        <end position="772"/>
    </location>
</feature>
<dbReference type="RefSeq" id="WP_308135777.1">
    <property type="nucleotide sequence ID" value="NZ_CP133197.1"/>
</dbReference>
<dbReference type="SMART" id="SM00448">
    <property type="entry name" value="REC"/>
    <property type="match status" value="1"/>
</dbReference>
<dbReference type="CDD" id="cd00082">
    <property type="entry name" value="HisKA"/>
    <property type="match status" value="1"/>
</dbReference>
<sequence>MIGLWRYLFGWVLLFLSVQGYAADTSLILTEAFTASSRASSYITQYVDILEDAGGKLTLEEVSSAAYDGNFTRNHRSELDLHFTRSAYWVRIRLLNQTPENDWYVRLPGSLSRKGDLYLRTGDGVAQPFIPQSMLPRFKESIYHLPLAADTPYTLYMRIQDVQAPMFILLDLHTAPQMLQRVTLEYPVFSFIISGLITLAFYNFMYFLYLRERSFLALSIAILTFALTLGNHIGILHYFGIFRAYFDFISSSVAFICIASSVSFQVRLFNIQHNLPRVYGMFRSYFWIACLLVPFGYFLPYSLVVIGGFGAVVMATMFVSLVLMYRERVNLPSSLLLGILIAFGSIIPALLRAMGVIGNYALLSEAPYVGLLIALILLSLTQAEQIRHSHEQAERIAASNQAKDEFLTTMSHELRTPMNAVVGAGNLLKITPLSGKQEEYVQKLEISSRHMLALINDILDLARADSSLLRLENIPFDLGDVLHEIEQLLAEQAHKKQLALTLDNLFQPADKPLLVGDPTRLKQVLLNLQSNAIKFTGQGHVTLSILPLQLSDDAVTLQFAVSDSGIGISAEQQQQLFQPFSQADSSTNRKYGGSGLGLAISHKLVERMGGKLELESAHAKGSRFFFTLTFPLQAQPAVIADVQTETAIPDLFNDYHILLVDDDLMNLFFGRELLAAQGIVVTTAERGADAIALLERQRFDLVFMDVSMPEMDGYQTTQQIRTDPRFAALPVIALTAHAIAGERERCLAAGMNDYLSKPFEVAQLRAMLKCWLGSTPPVGRPA</sequence>
<reference evidence="10 11" key="1">
    <citation type="submission" date="2023-08" db="EMBL/GenBank/DDBJ databases">
        <title>New molecular markers tilS and rpoB for phylogenetic and monitoring studies of the genus Thiothrix biodiversity.</title>
        <authorList>
            <person name="Ravin N.V."/>
            <person name="Smolyakov D."/>
            <person name="Markov N.D."/>
            <person name="Beletsky A.V."/>
            <person name="Mardanov A.V."/>
            <person name="Rudenko T.S."/>
            <person name="Grabovich M.Y."/>
        </authorList>
    </citation>
    <scope>NUCLEOTIDE SEQUENCE</scope>
    <source>
        <strain evidence="10">DNT52</strain>
        <strain evidence="9 11">H33</strain>
    </source>
</reference>
<feature type="modified residue" description="4-aspartylphosphate" evidence="5">
    <location>
        <position position="705"/>
    </location>
</feature>
<dbReference type="PANTHER" id="PTHR45339">
    <property type="entry name" value="HYBRID SIGNAL TRANSDUCTION HISTIDINE KINASE J"/>
    <property type="match status" value="1"/>
</dbReference>
<dbReference type="InterPro" id="IPR036097">
    <property type="entry name" value="HisK_dim/P_sf"/>
</dbReference>
<evidence type="ECO:0000313" key="9">
    <source>
        <dbReference type="EMBL" id="MDQ5769982.1"/>
    </source>
</evidence>
<dbReference type="Proteomes" id="UP001229862">
    <property type="component" value="Chromosome"/>
</dbReference>
<dbReference type="Pfam" id="PF00072">
    <property type="entry name" value="Response_reg"/>
    <property type="match status" value="1"/>
</dbReference>
<feature type="transmembrane region" description="Helical" evidence="6">
    <location>
        <begin position="278"/>
        <end position="297"/>
    </location>
</feature>
<dbReference type="PANTHER" id="PTHR45339:SF1">
    <property type="entry name" value="HYBRID SIGNAL TRANSDUCTION HISTIDINE KINASE J"/>
    <property type="match status" value="1"/>
</dbReference>
<comment type="catalytic activity">
    <reaction evidence="1">
        <text>ATP + protein L-histidine = ADP + protein N-phospho-L-histidine.</text>
        <dbReference type="EC" id="2.7.13.3"/>
    </reaction>
</comment>
<dbReference type="SUPFAM" id="SSF52172">
    <property type="entry name" value="CheY-like"/>
    <property type="match status" value="1"/>
</dbReference>
<evidence type="ECO:0000256" key="3">
    <source>
        <dbReference type="ARBA" id="ARBA00022553"/>
    </source>
</evidence>
<keyword evidence="6" id="KW-1133">Transmembrane helix</keyword>
<feature type="transmembrane region" description="Helical" evidence="6">
    <location>
        <begin position="245"/>
        <end position="266"/>
    </location>
</feature>
<organism evidence="10">
    <name type="scientific">Thiothrix subterranea</name>
    <dbReference type="NCBI Taxonomy" id="2735563"/>
    <lineage>
        <taxon>Bacteria</taxon>
        <taxon>Pseudomonadati</taxon>
        <taxon>Pseudomonadota</taxon>
        <taxon>Gammaproteobacteria</taxon>
        <taxon>Thiotrichales</taxon>
        <taxon>Thiotrichaceae</taxon>
        <taxon>Thiothrix</taxon>
    </lineage>
</organism>
<dbReference type="Gene3D" id="1.10.287.130">
    <property type="match status" value="1"/>
</dbReference>
<feature type="domain" description="Histidine kinase" evidence="7">
    <location>
        <begin position="409"/>
        <end position="632"/>
    </location>
</feature>
<dbReference type="FunFam" id="3.30.565.10:FF:000010">
    <property type="entry name" value="Sensor histidine kinase RcsC"/>
    <property type="match status" value="1"/>
</dbReference>
<dbReference type="InterPro" id="IPR003661">
    <property type="entry name" value="HisK_dim/P_dom"/>
</dbReference>
<dbReference type="CDD" id="cd16922">
    <property type="entry name" value="HATPase_EvgS-ArcB-TorS-like"/>
    <property type="match status" value="1"/>
</dbReference>
<dbReference type="InterPro" id="IPR036890">
    <property type="entry name" value="HATPase_C_sf"/>
</dbReference>
<dbReference type="InterPro" id="IPR011006">
    <property type="entry name" value="CheY-like_superfamily"/>
</dbReference>
<dbReference type="GO" id="GO:0000155">
    <property type="term" value="F:phosphorelay sensor kinase activity"/>
    <property type="evidence" value="ECO:0007669"/>
    <property type="project" value="InterPro"/>
</dbReference>
<evidence type="ECO:0000256" key="1">
    <source>
        <dbReference type="ARBA" id="ARBA00000085"/>
    </source>
</evidence>
<dbReference type="EC" id="2.7.13.3" evidence="2"/>
<proteinExistence type="predicted"/>
<evidence type="ECO:0000256" key="2">
    <source>
        <dbReference type="ARBA" id="ARBA00012438"/>
    </source>
</evidence>
<evidence type="ECO:0000259" key="8">
    <source>
        <dbReference type="PROSITE" id="PS50110"/>
    </source>
</evidence>
<keyword evidence="3 5" id="KW-0597">Phosphoprotein</keyword>
<dbReference type="InterPro" id="IPR011623">
    <property type="entry name" value="7TMR_DISM_rcpt_extracell_dom1"/>
</dbReference>
<feature type="transmembrane region" description="Helical" evidence="6">
    <location>
        <begin position="215"/>
        <end position="239"/>
    </location>
</feature>